<accession>A0AAU3GS71</accession>
<feature type="transmembrane region" description="Helical" evidence="2">
    <location>
        <begin position="79"/>
        <end position="101"/>
    </location>
</feature>
<dbReference type="AlphaFoldDB" id="A0AAU3GS71"/>
<name>A0AAU3GS71_9ACTN</name>
<protein>
    <recommendedName>
        <fullName evidence="4">DUF1206 domain-containing protein</fullName>
    </recommendedName>
</protein>
<feature type="region of interest" description="Disordered" evidence="1">
    <location>
        <begin position="1"/>
        <end position="20"/>
    </location>
</feature>
<proteinExistence type="predicted"/>
<evidence type="ECO:0000313" key="3">
    <source>
        <dbReference type="EMBL" id="WTY95386.1"/>
    </source>
</evidence>
<evidence type="ECO:0008006" key="4">
    <source>
        <dbReference type="Google" id="ProtNLM"/>
    </source>
</evidence>
<gene>
    <name evidence="3" type="ORF">OG626_11015</name>
</gene>
<evidence type="ECO:0000256" key="1">
    <source>
        <dbReference type="SAM" id="MobiDB-lite"/>
    </source>
</evidence>
<dbReference type="EMBL" id="CP109535">
    <property type="protein sequence ID" value="WTY95386.1"/>
    <property type="molecule type" value="Genomic_DNA"/>
</dbReference>
<evidence type="ECO:0000256" key="2">
    <source>
        <dbReference type="SAM" id="Phobius"/>
    </source>
</evidence>
<organism evidence="3">
    <name type="scientific">Streptomyces sp. NBC_01401</name>
    <dbReference type="NCBI Taxonomy" id="2903854"/>
    <lineage>
        <taxon>Bacteria</taxon>
        <taxon>Bacillati</taxon>
        <taxon>Actinomycetota</taxon>
        <taxon>Actinomycetes</taxon>
        <taxon>Kitasatosporales</taxon>
        <taxon>Streptomycetaceae</taxon>
        <taxon>Streptomyces</taxon>
    </lineage>
</organism>
<reference evidence="3" key="1">
    <citation type="submission" date="2022-10" db="EMBL/GenBank/DDBJ databases">
        <title>The complete genomes of actinobacterial strains from the NBC collection.</title>
        <authorList>
            <person name="Joergensen T.S."/>
            <person name="Alvarez Arevalo M."/>
            <person name="Sterndorff E.B."/>
            <person name="Faurdal D."/>
            <person name="Vuksanovic O."/>
            <person name="Mourched A.-S."/>
            <person name="Charusanti P."/>
            <person name="Shaw S."/>
            <person name="Blin K."/>
            <person name="Weber T."/>
        </authorList>
    </citation>
    <scope>NUCLEOTIDE SEQUENCE</scope>
    <source>
        <strain evidence="3">NBC_01401</strain>
    </source>
</reference>
<keyword evidence="2" id="KW-0472">Membrane</keyword>
<feature type="compositionally biased region" description="Pro residues" evidence="1">
    <location>
        <begin position="1"/>
        <end position="11"/>
    </location>
</feature>
<keyword evidence="2" id="KW-0812">Transmembrane</keyword>
<keyword evidence="2" id="KW-1133">Transmembrane helix</keyword>
<feature type="transmembrane region" description="Helical" evidence="2">
    <location>
        <begin position="39"/>
        <end position="59"/>
    </location>
</feature>
<sequence>MENPEGRPPTAYPAEPLPWFGSGKDGSQRFRALRRPKDCLIAGTLMLVLGIGGLVSGLDGGHSSRRSTASDLLGSRGDVIALLVVVLVSGLGAFLFAVGAVRHRWYRRYRRTHGHPPF</sequence>